<dbReference type="GO" id="GO:0016616">
    <property type="term" value="F:oxidoreductase activity, acting on the CH-OH group of donors, NAD or NADP as acceptor"/>
    <property type="evidence" value="ECO:0007669"/>
    <property type="project" value="UniProtKB-ARBA"/>
</dbReference>
<gene>
    <name evidence="5" type="ORF">C4S77_05500</name>
</gene>
<sequence length="255" mass="27811">MELEKIALITGSTSGIGRATAELFAKNGIHLILCGRREDRLEEVKNELQKNVNVITLKFDVSNRKEVFSAIDNLPEEWKSIDILVNNAGNAHGLATFQDASLDDFDSMINSNVRGILNVSKAVVPFLINRKSGHIVNLSSIAGKQTYPKGSVYCASKHAVEAISQGMRMDLLPYGIKVTNIAPGAVETEFSLVRFKGDKKLADAVYQGFEPLVAGDIADAIYYAVSRPAHVQIADMTIFPKAQASGTLFEKNNKI</sequence>
<dbReference type="PROSITE" id="PS00061">
    <property type="entry name" value="ADH_SHORT"/>
    <property type="match status" value="1"/>
</dbReference>
<dbReference type="Pfam" id="PF00106">
    <property type="entry name" value="adh_short"/>
    <property type="match status" value="1"/>
</dbReference>
<dbReference type="Gene3D" id="3.40.50.720">
    <property type="entry name" value="NAD(P)-binding Rossmann-like Domain"/>
    <property type="match status" value="1"/>
</dbReference>
<dbReference type="SMART" id="SM00822">
    <property type="entry name" value="PKS_KR"/>
    <property type="match status" value="1"/>
</dbReference>
<dbReference type="EMBL" id="PSZM01000036">
    <property type="protein sequence ID" value="PQL93115.1"/>
    <property type="molecule type" value="Genomic_DNA"/>
</dbReference>
<dbReference type="PRINTS" id="PR00080">
    <property type="entry name" value="SDRFAMILY"/>
</dbReference>
<dbReference type="InterPro" id="IPR036291">
    <property type="entry name" value="NAD(P)-bd_dom_sf"/>
</dbReference>
<comment type="caution">
    <text evidence="5">The sequence shown here is derived from an EMBL/GenBank/DDBJ whole genome shotgun (WGS) entry which is preliminary data.</text>
</comment>
<name>A0A2S8ADS7_9FLAO</name>
<dbReference type="InterPro" id="IPR020904">
    <property type="entry name" value="Sc_DH/Rdtase_CS"/>
</dbReference>
<dbReference type="InterPro" id="IPR002347">
    <property type="entry name" value="SDR_fam"/>
</dbReference>
<dbReference type="FunFam" id="3.40.50.720:FF:000047">
    <property type="entry name" value="NADP-dependent L-serine/L-allo-threonine dehydrogenase"/>
    <property type="match status" value="1"/>
</dbReference>
<dbReference type="OrthoDB" id="9775296at2"/>
<dbReference type="SUPFAM" id="SSF51735">
    <property type="entry name" value="NAD(P)-binding Rossmann-fold domains"/>
    <property type="match status" value="1"/>
</dbReference>
<dbReference type="PRINTS" id="PR00081">
    <property type="entry name" value="GDHRDH"/>
</dbReference>
<reference evidence="5 6" key="1">
    <citation type="submission" date="2018-02" db="EMBL/GenBank/DDBJ databases">
        <title>Genome sequences of Apibacter spp., gut symbionts of Asian honey bees.</title>
        <authorList>
            <person name="Kwong W.K."/>
            <person name="Steele M.I."/>
            <person name="Moran N.A."/>
        </authorList>
    </citation>
    <scope>NUCLEOTIDE SEQUENCE [LARGE SCALE GENOMIC DNA]</scope>
    <source>
        <strain evidence="6">wkB301</strain>
    </source>
</reference>
<dbReference type="RefSeq" id="WP_105246663.1">
    <property type="nucleotide sequence ID" value="NZ_PSZM01000036.1"/>
</dbReference>
<evidence type="ECO:0000256" key="3">
    <source>
        <dbReference type="RuleBase" id="RU000363"/>
    </source>
</evidence>
<organism evidence="5 6">
    <name type="scientific">Apibacter adventoris</name>
    <dbReference type="NCBI Taxonomy" id="1679466"/>
    <lineage>
        <taxon>Bacteria</taxon>
        <taxon>Pseudomonadati</taxon>
        <taxon>Bacteroidota</taxon>
        <taxon>Flavobacteriia</taxon>
        <taxon>Flavobacteriales</taxon>
        <taxon>Weeksellaceae</taxon>
        <taxon>Apibacter</taxon>
    </lineage>
</organism>
<dbReference type="PANTHER" id="PTHR42901">
    <property type="entry name" value="ALCOHOL DEHYDROGENASE"/>
    <property type="match status" value="1"/>
</dbReference>
<evidence type="ECO:0000259" key="4">
    <source>
        <dbReference type="SMART" id="SM00822"/>
    </source>
</evidence>
<proteinExistence type="inferred from homology"/>
<dbReference type="Proteomes" id="UP000238042">
    <property type="component" value="Unassembled WGS sequence"/>
</dbReference>
<evidence type="ECO:0000313" key="5">
    <source>
        <dbReference type="EMBL" id="PQL93115.1"/>
    </source>
</evidence>
<keyword evidence="6" id="KW-1185">Reference proteome</keyword>
<feature type="domain" description="Ketoreductase" evidence="4">
    <location>
        <begin position="5"/>
        <end position="184"/>
    </location>
</feature>
<dbReference type="InterPro" id="IPR057326">
    <property type="entry name" value="KR_dom"/>
</dbReference>
<evidence type="ECO:0000256" key="1">
    <source>
        <dbReference type="ARBA" id="ARBA00006484"/>
    </source>
</evidence>
<protein>
    <submittedName>
        <fullName evidence="5">NAD(P)-dependent oxidoreductase</fullName>
    </submittedName>
</protein>
<keyword evidence="2" id="KW-0560">Oxidoreductase</keyword>
<accession>A0A2S8ADS7</accession>
<evidence type="ECO:0000256" key="2">
    <source>
        <dbReference type="ARBA" id="ARBA00023002"/>
    </source>
</evidence>
<comment type="similarity">
    <text evidence="1 3">Belongs to the short-chain dehydrogenases/reductases (SDR) family.</text>
</comment>
<dbReference type="PANTHER" id="PTHR42901:SF1">
    <property type="entry name" value="ALCOHOL DEHYDROGENASE"/>
    <property type="match status" value="1"/>
</dbReference>
<dbReference type="AlphaFoldDB" id="A0A2S8ADS7"/>
<evidence type="ECO:0000313" key="6">
    <source>
        <dbReference type="Proteomes" id="UP000238042"/>
    </source>
</evidence>